<evidence type="ECO:0000313" key="3">
    <source>
        <dbReference type="Proteomes" id="UP000199163"/>
    </source>
</evidence>
<dbReference type="Proteomes" id="UP000199163">
    <property type="component" value="Unassembled WGS sequence"/>
</dbReference>
<keyword evidence="3" id="KW-1185">Reference proteome</keyword>
<evidence type="ECO:0000313" key="2">
    <source>
        <dbReference type="EMBL" id="SDH00929.1"/>
    </source>
</evidence>
<reference evidence="2 3" key="1">
    <citation type="submission" date="2016-10" db="EMBL/GenBank/DDBJ databases">
        <authorList>
            <person name="de Groot N.N."/>
        </authorList>
    </citation>
    <scope>NUCLEOTIDE SEQUENCE [LARGE SCALE GENOMIC DNA]</scope>
    <source>
        <strain evidence="2 3">DSM 21632</strain>
    </source>
</reference>
<protein>
    <submittedName>
        <fullName evidence="2">Uncharacterized protein</fullName>
    </submittedName>
</protein>
<feature type="transmembrane region" description="Helical" evidence="1">
    <location>
        <begin position="12"/>
        <end position="32"/>
    </location>
</feature>
<sequence>MFTKLKQLSSEEWLILILFIVSIICLVLTVQLTSTEEGEGMSVHMLDEEHQDVVTYGWQKE</sequence>
<dbReference type="AlphaFoldDB" id="A0A1G7YXF3"/>
<name>A0A1G7YXF3_9BACI</name>
<evidence type="ECO:0000256" key="1">
    <source>
        <dbReference type="SAM" id="Phobius"/>
    </source>
</evidence>
<dbReference type="OrthoDB" id="9974124at2"/>
<organism evidence="2 3">
    <name type="scientific">Alteribacillus persepolensis</name>
    <dbReference type="NCBI Taxonomy" id="568899"/>
    <lineage>
        <taxon>Bacteria</taxon>
        <taxon>Bacillati</taxon>
        <taxon>Bacillota</taxon>
        <taxon>Bacilli</taxon>
        <taxon>Bacillales</taxon>
        <taxon>Bacillaceae</taxon>
        <taxon>Alteribacillus</taxon>
    </lineage>
</organism>
<dbReference type="EMBL" id="FNDK01000001">
    <property type="protein sequence ID" value="SDH00929.1"/>
    <property type="molecule type" value="Genomic_DNA"/>
</dbReference>
<keyword evidence="1" id="KW-1133">Transmembrane helix</keyword>
<keyword evidence="1" id="KW-0472">Membrane</keyword>
<keyword evidence="1" id="KW-0812">Transmembrane</keyword>
<accession>A0A1G7YXF3</accession>
<gene>
    <name evidence="2" type="ORF">SAMN05192534_101305</name>
</gene>
<proteinExistence type="predicted"/>
<dbReference type="STRING" id="568899.SAMN05192534_101305"/>
<dbReference type="RefSeq" id="WP_091270531.1">
    <property type="nucleotide sequence ID" value="NZ_FNDK01000001.1"/>
</dbReference>